<dbReference type="Proteomes" id="UP000199699">
    <property type="component" value="Unassembled WGS sequence"/>
</dbReference>
<protein>
    <submittedName>
        <fullName evidence="6">Putative Ig domain-containing protein</fullName>
    </submittedName>
</protein>
<dbReference type="RefSeq" id="WP_175440204.1">
    <property type="nucleotide sequence ID" value="NZ_FMHT01000003.1"/>
</dbReference>
<dbReference type="PANTHER" id="PTHR13817:SF166">
    <property type="entry name" value="NEURONAL IGCAM-RELATED"/>
    <property type="match status" value="1"/>
</dbReference>
<dbReference type="SMART" id="SM00060">
    <property type="entry name" value="FN3"/>
    <property type="match status" value="2"/>
</dbReference>
<dbReference type="Pfam" id="PF05345">
    <property type="entry name" value="He_PIG"/>
    <property type="match status" value="2"/>
</dbReference>
<feature type="compositionally biased region" description="Pro residues" evidence="4">
    <location>
        <begin position="68"/>
        <end position="77"/>
    </location>
</feature>
<dbReference type="PROSITE" id="PS50853">
    <property type="entry name" value="FN3"/>
    <property type="match status" value="2"/>
</dbReference>
<dbReference type="CDD" id="cd00063">
    <property type="entry name" value="FN3"/>
    <property type="match status" value="2"/>
</dbReference>
<evidence type="ECO:0000313" key="6">
    <source>
        <dbReference type="EMBL" id="SCL35421.1"/>
    </source>
</evidence>
<feature type="domain" description="Fibronectin type-III" evidence="5">
    <location>
        <begin position="167"/>
        <end position="262"/>
    </location>
</feature>
<name>A0A1C6T126_9ACTN</name>
<dbReference type="STRING" id="145857.GA0070616_5223"/>
<feature type="compositionally biased region" description="Low complexity" evidence="4">
    <location>
        <begin position="78"/>
        <end position="90"/>
    </location>
</feature>
<reference evidence="6 7" key="1">
    <citation type="submission" date="2016-06" db="EMBL/GenBank/DDBJ databases">
        <authorList>
            <person name="Kjaerup R.B."/>
            <person name="Dalgaard T.S."/>
            <person name="Juul-Madsen H.R."/>
        </authorList>
    </citation>
    <scope>NUCLEOTIDE SEQUENCE [LARGE SCALE GENOMIC DNA]</scope>
    <source>
        <strain evidence="6 7">DSM 43818</strain>
    </source>
</reference>
<dbReference type="GO" id="GO:0016798">
    <property type="term" value="F:hydrolase activity, acting on glycosyl bonds"/>
    <property type="evidence" value="ECO:0007669"/>
    <property type="project" value="UniProtKB-KW"/>
</dbReference>
<dbReference type="InterPro" id="IPR003961">
    <property type="entry name" value="FN3_dom"/>
</dbReference>
<dbReference type="GO" id="GO:0005509">
    <property type="term" value="F:calcium ion binding"/>
    <property type="evidence" value="ECO:0007669"/>
    <property type="project" value="InterPro"/>
</dbReference>
<evidence type="ECO:0000313" key="7">
    <source>
        <dbReference type="Proteomes" id="UP000199699"/>
    </source>
</evidence>
<dbReference type="InterPro" id="IPR013783">
    <property type="entry name" value="Ig-like_fold"/>
</dbReference>
<accession>A0A1C6T126</accession>
<dbReference type="GO" id="GO:0016020">
    <property type="term" value="C:membrane"/>
    <property type="evidence" value="ECO:0007669"/>
    <property type="project" value="InterPro"/>
</dbReference>
<dbReference type="Pfam" id="PF00041">
    <property type="entry name" value="fn3"/>
    <property type="match status" value="2"/>
</dbReference>
<dbReference type="EMBL" id="FMHT01000003">
    <property type="protein sequence ID" value="SCL35421.1"/>
    <property type="molecule type" value="Genomic_DNA"/>
</dbReference>
<dbReference type="PRINTS" id="PR00014">
    <property type="entry name" value="FNTYPEIII"/>
</dbReference>
<feature type="domain" description="Fibronectin type-III" evidence="5">
    <location>
        <begin position="73"/>
        <end position="166"/>
    </location>
</feature>
<evidence type="ECO:0000256" key="2">
    <source>
        <dbReference type="ARBA" id="ARBA00023295"/>
    </source>
</evidence>
<keyword evidence="3" id="KW-0624">Polysaccharide degradation</keyword>
<evidence type="ECO:0000256" key="1">
    <source>
        <dbReference type="ARBA" id="ARBA00022737"/>
    </source>
</evidence>
<keyword evidence="2" id="KW-0326">Glycosidase</keyword>
<evidence type="ECO:0000256" key="3">
    <source>
        <dbReference type="ARBA" id="ARBA00023326"/>
    </source>
</evidence>
<dbReference type="InterPro" id="IPR050964">
    <property type="entry name" value="Striated_Muscle_Regulatory"/>
</dbReference>
<keyword evidence="7" id="KW-1185">Reference proteome</keyword>
<dbReference type="Gene3D" id="2.60.40.10">
    <property type="entry name" value="Immunoglobulins"/>
    <property type="match status" value="4"/>
</dbReference>
<keyword evidence="2" id="KW-0378">Hydrolase</keyword>
<dbReference type="AlphaFoldDB" id="A0A1C6T126"/>
<keyword evidence="1" id="KW-0677">Repeat</keyword>
<dbReference type="SUPFAM" id="SSF49313">
    <property type="entry name" value="Cadherin-like"/>
    <property type="match status" value="2"/>
</dbReference>
<dbReference type="PANTHER" id="PTHR13817">
    <property type="entry name" value="TITIN"/>
    <property type="match status" value="1"/>
</dbReference>
<feature type="region of interest" description="Disordered" evidence="4">
    <location>
        <begin position="61"/>
        <end position="90"/>
    </location>
</feature>
<dbReference type="InterPro" id="IPR036116">
    <property type="entry name" value="FN3_sf"/>
</dbReference>
<keyword evidence="3" id="KW-0119">Carbohydrate metabolism</keyword>
<dbReference type="GO" id="GO:0000272">
    <property type="term" value="P:polysaccharide catabolic process"/>
    <property type="evidence" value="ECO:0007669"/>
    <property type="project" value="UniProtKB-KW"/>
</dbReference>
<dbReference type="InterPro" id="IPR015919">
    <property type="entry name" value="Cadherin-like_sf"/>
</dbReference>
<gene>
    <name evidence="6" type="ORF">GA0070616_5223</name>
</gene>
<organism evidence="6 7">
    <name type="scientific">Micromonospora nigra</name>
    <dbReference type="NCBI Taxonomy" id="145857"/>
    <lineage>
        <taxon>Bacteria</taxon>
        <taxon>Bacillati</taxon>
        <taxon>Actinomycetota</taxon>
        <taxon>Actinomycetes</taxon>
        <taxon>Micromonosporales</taxon>
        <taxon>Micromonosporaceae</taxon>
        <taxon>Micromonospora</taxon>
    </lineage>
</organism>
<proteinExistence type="predicted"/>
<sequence>MTLVHRVHPRAALVAVLVLLASLLVVPPAASARAPDRSAVPISSLTSQRGPLAAPTVTVEAEADPTPAVRPRPPAAPAAPTATRRGTTATVTWKAPAARGADITGYVLTAYRNGKKEKSGSFDAAETTRKVPRLTKRGTYTFTVAAKNAVGTGPASPRSKAARLVALPGPPTIIAVTADTASAVLSWTPGPSGGLPITGYVITPYVGGVRQASQSFGPATTNTVTGLTPTTTYRFTVSARNAEGIGAPSALSDQVTANVSPTLLFDPPPSGTVGVAYVATLNVTHGVPPYVWSVESGTLPPGLLLNPLTNGISGVPAVEGDYPLVIRVVDSAGHTGTRLIILVINRAPVLNFPDPPLGEVDAPYADQFTVIGGTAPFTWSLAAGTVPPGLTLAPGTGLLHGRPTAAGTYLFTVRVTDANGVSATRNIRLVIQPASEITLIASTNATTFGTAVHFDAIIGPGVAEGSITLIDEQPNGVETPLGTFPVQLNRASFDIQVPAFGVNQFRAQYDGVDPLGEAVSNTVNVEVSAVNGQVLIQQFAQSGITGLTDQYVSLYNATDLLLPLVGFQIQVPGGPTVVLPGSARPIPPRRGFLVAAVGYSLTNIQADLVVPSLGQGGLRLIAPDAANTLVDAAGPTPGYFENTPLPAFSGPPFVHHAWTRLMVGGRPQDTNDTAADFRLVSTVLGPINGVPSALGTPSPRNSLGSYQQNAAMQSTLLDPAAAQSAPPNRVRTPNMLVIRRTITNRSSAPIIQARVRITSLSQENGAPYPGPTSPAVHSHLRLVNPANPTSSITISDGRTLLVRNLSMDRPATDPPGGGLATTLEIPFDLGGLRPGGQVHIALTFAVDKPGPFWIAYDIDALGGGAVPTAVKDLKGAKAARQRELDARRLAESRKLSVIRGTLR</sequence>
<evidence type="ECO:0000256" key="4">
    <source>
        <dbReference type="SAM" id="MobiDB-lite"/>
    </source>
</evidence>
<evidence type="ECO:0000259" key="5">
    <source>
        <dbReference type="PROSITE" id="PS50853"/>
    </source>
</evidence>
<dbReference type="SUPFAM" id="SSF49265">
    <property type="entry name" value="Fibronectin type III"/>
    <property type="match status" value="1"/>
</dbReference>